<accession>A0A1M6MNU9</accession>
<feature type="compositionally biased region" description="Polar residues" evidence="1">
    <location>
        <begin position="1"/>
        <end position="21"/>
    </location>
</feature>
<proteinExistence type="predicted"/>
<evidence type="ECO:0000313" key="3">
    <source>
        <dbReference type="Proteomes" id="UP000183975"/>
    </source>
</evidence>
<keyword evidence="3" id="KW-1185">Reference proteome</keyword>
<sequence>MANDQNSQRPKIQSHGYNGSEPTRICPKCKQEKPLSEFGFRQMENGEIRNQSWCKDCRSSY</sequence>
<dbReference type="AlphaFoldDB" id="A0A1M6MNU9"/>
<evidence type="ECO:0000256" key="1">
    <source>
        <dbReference type="SAM" id="MobiDB-lite"/>
    </source>
</evidence>
<organism evidence="2 3">
    <name type="scientific">Anaerotignum lactatifermentans DSM 14214</name>
    <dbReference type="NCBI Taxonomy" id="1121323"/>
    <lineage>
        <taxon>Bacteria</taxon>
        <taxon>Bacillati</taxon>
        <taxon>Bacillota</taxon>
        <taxon>Clostridia</taxon>
        <taxon>Lachnospirales</taxon>
        <taxon>Anaerotignaceae</taxon>
        <taxon>Anaerotignum</taxon>
    </lineage>
</organism>
<reference evidence="2 3" key="1">
    <citation type="submission" date="2016-11" db="EMBL/GenBank/DDBJ databases">
        <authorList>
            <person name="Jaros S."/>
            <person name="Januszkiewicz K."/>
            <person name="Wedrychowicz H."/>
        </authorList>
    </citation>
    <scope>NUCLEOTIDE SEQUENCE [LARGE SCALE GENOMIC DNA]</scope>
    <source>
        <strain evidence="2 3">DSM 14214</strain>
    </source>
</reference>
<evidence type="ECO:0000313" key="2">
    <source>
        <dbReference type="EMBL" id="SHJ85114.1"/>
    </source>
</evidence>
<dbReference type="Proteomes" id="UP000183975">
    <property type="component" value="Unassembled WGS sequence"/>
</dbReference>
<dbReference type="EMBL" id="FRAH01000007">
    <property type="protein sequence ID" value="SHJ85114.1"/>
    <property type="molecule type" value="Genomic_DNA"/>
</dbReference>
<name>A0A1M6MNU9_9FIRM</name>
<gene>
    <name evidence="2" type="ORF">SAMN02745138_00645</name>
</gene>
<feature type="region of interest" description="Disordered" evidence="1">
    <location>
        <begin position="1"/>
        <end position="27"/>
    </location>
</feature>
<protein>
    <submittedName>
        <fullName evidence="2">Uncharacterized protein</fullName>
    </submittedName>
</protein>